<reference evidence="1 2" key="1">
    <citation type="submission" date="2016-09" db="EMBL/GenBank/DDBJ databases">
        <title>Acidihalobacter prosperus V6 (DSM14174).</title>
        <authorList>
            <person name="Khaleque H.N."/>
            <person name="Ramsay J.P."/>
            <person name="Murphy R.J.T."/>
            <person name="Kaksonen A.H."/>
            <person name="Boxall N.J."/>
            <person name="Watkin E.L.J."/>
        </authorList>
    </citation>
    <scope>NUCLEOTIDE SEQUENCE [LARGE SCALE GENOMIC DNA]</scope>
    <source>
        <strain evidence="1 2">V6</strain>
    </source>
</reference>
<dbReference type="AlphaFoldDB" id="A0A1D8K7A0"/>
<organism evidence="1 2">
    <name type="scientific">Acidihalobacter aeolianus</name>
    <dbReference type="NCBI Taxonomy" id="2792603"/>
    <lineage>
        <taxon>Bacteria</taxon>
        <taxon>Pseudomonadati</taxon>
        <taxon>Pseudomonadota</taxon>
        <taxon>Gammaproteobacteria</taxon>
        <taxon>Chromatiales</taxon>
        <taxon>Ectothiorhodospiraceae</taxon>
        <taxon>Acidihalobacter</taxon>
    </lineage>
</organism>
<accession>A0A1D8K7A0</accession>
<dbReference type="EMBL" id="CP017448">
    <property type="protein sequence ID" value="AOV16818.1"/>
    <property type="molecule type" value="Genomic_DNA"/>
</dbReference>
<proteinExistence type="predicted"/>
<gene>
    <name evidence="1" type="ORF">BJI67_06870</name>
</gene>
<dbReference type="Proteomes" id="UP000095342">
    <property type="component" value="Chromosome"/>
</dbReference>
<protein>
    <submittedName>
        <fullName evidence="1">Uncharacterized protein</fullName>
    </submittedName>
</protein>
<evidence type="ECO:0000313" key="2">
    <source>
        <dbReference type="Proteomes" id="UP000095342"/>
    </source>
</evidence>
<keyword evidence="2" id="KW-1185">Reference proteome</keyword>
<name>A0A1D8K7A0_9GAMM</name>
<dbReference type="KEGG" id="aaeo:BJI67_06870"/>
<sequence>MKQSAVHTSQRQYTDDLIPVFRHQVVTTVTKCFFDDFSPSSLMKECGIRMMIHKSIPAGDIAFL</sequence>
<evidence type="ECO:0000313" key="1">
    <source>
        <dbReference type="EMBL" id="AOV16818.1"/>
    </source>
</evidence>